<evidence type="ECO:0000259" key="7">
    <source>
        <dbReference type="Pfam" id="PF07005"/>
    </source>
</evidence>
<evidence type="ECO:0000256" key="1">
    <source>
        <dbReference type="ARBA" id="ARBA00005715"/>
    </source>
</evidence>
<evidence type="ECO:0000259" key="8">
    <source>
        <dbReference type="Pfam" id="PF17042"/>
    </source>
</evidence>
<evidence type="ECO:0000313" key="10">
    <source>
        <dbReference type="Proteomes" id="UP001219630"/>
    </source>
</evidence>
<evidence type="ECO:0000256" key="3">
    <source>
        <dbReference type="ARBA" id="ARBA00022741"/>
    </source>
</evidence>
<sequence length="427" mass="45375">MANVRELANVLVVADDFTGANDAGVGLARKGAHVSVLFDVLHMHNAPAGDAWVVNTDSRALSARLAAERTTQAVSAWRQREAGGWIIKKIDSTLRGNPGAEIDAALTAAGLSLALVAPAAPTLGRITRDGQVWVYGKLLTDTEFASDPKTPVRSACVGERLAEQTPLAQARLSLREVRDQQLAARLQQLCDSGVRLVVLDAESQQDLDAIVRAAAQLPEKPLLAGSAGMSDALARQLTLRSPCRALLAVVGSMSEIAQLQIQAASQRADVTLLEVDIDSVLAGDEGIAQTVAQATASLSHGQHCIVRTCHNNNQRFEVERLCQRHGMNRQQLGDAISQRLGELTRQIVQRQRPGGLYLSGGDIAIAAANALHANGFRILGQIAGCVPWGRLQDSLAGDIPVMTKAGGFGDDATLLHVLRFIEESACE</sequence>
<dbReference type="Pfam" id="PF07005">
    <property type="entry name" value="SBD_N"/>
    <property type="match status" value="1"/>
</dbReference>
<keyword evidence="6" id="KW-0119">Carbohydrate metabolism</keyword>
<dbReference type="InterPro" id="IPR037051">
    <property type="entry name" value="4-carb_acid_sugar_kinase_N_sf"/>
</dbReference>
<protein>
    <submittedName>
        <fullName evidence="9">Four-carbon acid sugar kinase family protein</fullName>
    </submittedName>
</protein>
<gene>
    <name evidence="9" type="ORF">O1Q98_14825</name>
</gene>
<evidence type="ECO:0000256" key="6">
    <source>
        <dbReference type="ARBA" id="ARBA00023277"/>
    </source>
</evidence>
<feature type="domain" description="Four-carbon acid sugar kinase nucleotide binding" evidence="8">
    <location>
        <begin position="247"/>
        <end position="414"/>
    </location>
</feature>
<dbReference type="Gene3D" id="3.40.50.10840">
    <property type="entry name" value="Putative sugar-binding, N-terminal domain"/>
    <property type="match status" value="1"/>
</dbReference>
<comment type="similarity">
    <text evidence="1">Belongs to the four-carbon acid sugar kinase family.</text>
</comment>
<keyword evidence="2" id="KW-0808">Transferase</keyword>
<dbReference type="Gene3D" id="3.40.980.20">
    <property type="entry name" value="Four-carbon acid sugar kinase, nucleotide binding domain"/>
    <property type="match status" value="1"/>
</dbReference>
<dbReference type="NCBIfam" id="NF047819">
    <property type="entry name" value="ThrnKinDtnkGamma"/>
    <property type="match status" value="1"/>
</dbReference>
<dbReference type="Pfam" id="PF17042">
    <property type="entry name" value="NBD_C"/>
    <property type="match status" value="1"/>
</dbReference>
<dbReference type="InterPro" id="IPR031475">
    <property type="entry name" value="NBD_C"/>
</dbReference>
<dbReference type="InterPro" id="IPR010737">
    <property type="entry name" value="4-carb_acid_sugar_kinase_N"/>
</dbReference>
<name>A0ABY8GCJ9_9GAMM</name>
<keyword evidence="4 9" id="KW-0418">Kinase</keyword>
<evidence type="ECO:0000256" key="2">
    <source>
        <dbReference type="ARBA" id="ARBA00022679"/>
    </source>
</evidence>
<feature type="domain" description="Four-carbon acid sugar kinase N-terminal" evidence="7">
    <location>
        <begin position="11"/>
        <end position="233"/>
    </location>
</feature>
<evidence type="ECO:0000313" key="9">
    <source>
        <dbReference type="EMBL" id="WFN57656.1"/>
    </source>
</evidence>
<accession>A0ABY8GCJ9</accession>
<proteinExistence type="inferred from homology"/>
<evidence type="ECO:0000256" key="4">
    <source>
        <dbReference type="ARBA" id="ARBA00022777"/>
    </source>
</evidence>
<keyword evidence="3" id="KW-0547">Nucleotide-binding</keyword>
<dbReference type="Proteomes" id="UP001219630">
    <property type="component" value="Chromosome"/>
</dbReference>
<keyword evidence="5" id="KW-0067">ATP-binding</keyword>
<dbReference type="InterPro" id="IPR042213">
    <property type="entry name" value="NBD_C_sf"/>
</dbReference>
<dbReference type="EMBL" id="CP114280">
    <property type="protein sequence ID" value="WFN57656.1"/>
    <property type="molecule type" value="Genomic_DNA"/>
</dbReference>
<organism evidence="9 10">
    <name type="scientific">Dickeya lacustris</name>
    <dbReference type="NCBI Taxonomy" id="2259638"/>
    <lineage>
        <taxon>Bacteria</taxon>
        <taxon>Pseudomonadati</taxon>
        <taxon>Pseudomonadota</taxon>
        <taxon>Gammaproteobacteria</taxon>
        <taxon>Enterobacterales</taxon>
        <taxon>Pectobacteriaceae</taxon>
        <taxon>Dickeya</taxon>
    </lineage>
</organism>
<reference evidence="9 10" key="1">
    <citation type="submission" date="2022-12" db="EMBL/GenBank/DDBJ databases">
        <title>Complete genome sequencing of Dickeya lacustris type strain LMG30899.</title>
        <authorList>
            <person name="Dobhal S."/>
            <person name="Arizala D."/>
            <person name="Arif M."/>
        </authorList>
    </citation>
    <scope>NUCLEOTIDE SEQUENCE [LARGE SCALE GENOMIC DNA]</scope>
    <source>
        <strain evidence="9 10">LMG30899</strain>
    </source>
</reference>
<keyword evidence="10" id="KW-1185">Reference proteome</keyword>
<dbReference type="SUPFAM" id="SSF142764">
    <property type="entry name" value="YgbK-like"/>
    <property type="match status" value="1"/>
</dbReference>
<evidence type="ECO:0000256" key="5">
    <source>
        <dbReference type="ARBA" id="ARBA00022840"/>
    </source>
</evidence>
<dbReference type="GO" id="GO:0016301">
    <property type="term" value="F:kinase activity"/>
    <property type="evidence" value="ECO:0007669"/>
    <property type="project" value="UniProtKB-KW"/>
</dbReference>